<dbReference type="GeneID" id="300118635"/>
<evidence type="ECO:0000256" key="2">
    <source>
        <dbReference type="ARBA" id="ARBA00023125"/>
    </source>
</evidence>
<dbReference type="Pfam" id="PF00440">
    <property type="entry name" value="TetR_N"/>
    <property type="match status" value="1"/>
</dbReference>
<feature type="domain" description="HTH tetR-type" evidence="5">
    <location>
        <begin position="10"/>
        <end position="70"/>
    </location>
</feature>
<protein>
    <submittedName>
        <fullName evidence="6">TetR/AcrR family transcriptional regulator</fullName>
    </submittedName>
</protein>
<dbReference type="GO" id="GO:0003700">
    <property type="term" value="F:DNA-binding transcription factor activity"/>
    <property type="evidence" value="ECO:0007669"/>
    <property type="project" value="TreeGrafter"/>
</dbReference>
<dbReference type="GO" id="GO:0000976">
    <property type="term" value="F:transcription cis-regulatory region binding"/>
    <property type="evidence" value="ECO:0007669"/>
    <property type="project" value="TreeGrafter"/>
</dbReference>
<organism evidence="6 7">
    <name type="scientific">Streptomyces koyangensis</name>
    <dbReference type="NCBI Taxonomy" id="188770"/>
    <lineage>
        <taxon>Bacteria</taxon>
        <taxon>Bacillati</taxon>
        <taxon>Actinomycetota</taxon>
        <taxon>Actinomycetes</taxon>
        <taxon>Kitasatosporales</taxon>
        <taxon>Streptomycetaceae</taxon>
        <taxon>Streptomyces</taxon>
        <taxon>Streptomyces aurantiacus group</taxon>
    </lineage>
</organism>
<dbReference type="KEGG" id="sky:D0C37_31470"/>
<dbReference type="InterPro" id="IPR040611">
    <property type="entry name" value="AlkX_C"/>
</dbReference>
<keyword evidence="3" id="KW-0804">Transcription</keyword>
<dbReference type="Gene3D" id="1.10.357.10">
    <property type="entry name" value="Tetracycline Repressor, domain 2"/>
    <property type="match status" value="1"/>
</dbReference>
<dbReference type="RefSeq" id="WP_101277554.1">
    <property type="nucleotide sequence ID" value="NZ_CP031742.1"/>
</dbReference>
<evidence type="ECO:0000256" key="4">
    <source>
        <dbReference type="PROSITE-ProRule" id="PRU00335"/>
    </source>
</evidence>
<keyword evidence="2 4" id="KW-0238">DNA-binding</keyword>
<evidence type="ECO:0000256" key="3">
    <source>
        <dbReference type="ARBA" id="ARBA00023163"/>
    </source>
</evidence>
<dbReference type="Proteomes" id="UP000259636">
    <property type="component" value="Chromosome"/>
</dbReference>
<name>A0A385DJM1_9ACTN</name>
<dbReference type="Pfam" id="PF18556">
    <property type="entry name" value="TetR_C_35"/>
    <property type="match status" value="1"/>
</dbReference>
<gene>
    <name evidence="6" type="ORF">D0C37_31470</name>
</gene>
<dbReference type="InterPro" id="IPR050109">
    <property type="entry name" value="HTH-type_TetR-like_transc_reg"/>
</dbReference>
<evidence type="ECO:0000256" key="1">
    <source>
        <dbReference type="ARBA" id="ARBA00023015"/>
    </source>
</evidence>
<dbReference type="PROSITE" id="PS50977">
    <property type="entry name" value="HTH_TETR_2"/>
    <property type="match status" value="1"/>
</dbReference>
<dbReference type="InterPro" id="IPR001647">
    <property type="entry name" value="HTH_TetR"/>
</dbReference>
<dbReference type="PANTHER" id="PTHR30055">
    <property type="entry name" value="HTH-TYPE TRANSCRIPTIONAL REGULATOR RUTR"/>
    <property type="match status" value="1"/>
</dbReference>
<evidence type="ECO:0000313" key="6">
    <source>
        <dbReference type="EMBL" id="AXQ58683.1"/>
    </source>
</evidence>
<reference evidence="6 7" key="1">
    <citation type="submission" date="2018-08" db="EMBL/GenBank/DDBJ databases">
        <authorList>
            <person name="Ferrada E.E."/>
            <person name="Latorre B.A."/>
        </authorList>
    </citation>
    <scope>NUCLEOTIDE SEQUENCE [LARGE SCALE GENOMIC DNA]</scope>
    <source>
        <strain evidence="6 7">VK-A60T</strain>
    </source>
</reference>
<dbReference type="InterPro" id="IPR009057">
    <property type="entry name" value="Homeodomain-like_sf"/>
</dbReference>
<dbReference type="PRINTS" id="PR00455">
    <property type="entry name" value="HTHTETR"/>
</dbReference>
<keyword evidence="1" id="KW-0805">Transcription regulation</keyword>
<proteinExistence type="predicted"/>
<dbReference type="AlphaFoldDB" id="A0A385DJM1"/>
<evidence type="ECO:0000313" key="7">
    <source>
        <dbReference type="Proteomes" id="UP000259636"/>
    </source>
</evidence>
<dbReference type="SUPFAM" id="SSF46689">
    <property type="entry name" value="Homeodomain-like"/>
    <property type="match status" value="1"/>
</dbReference>
<sequence length="195" mass="21202">MVRFRETVRSLLRERLLDAAYELVAEKGFERLRMSQLAVAVGVSRQTVYNELGSKDAVGEALFQREVERCMLGIEQRLDQHRDDLRAAVAEAVEFTLTLAARNPLVRAMLIGGVDSGLLRYLTTSSEAAFVTAEGAADAYVAETWPGIDPASRGLAVEAAVRLTASHVMQADTTPQESARRIAECVARIAASPAP</sequence>
<accession>A0A385DJM1</accession>
<dbReference type="EMBL" id="CP031742">
    <property type="protein sequence ID" value="AXQ58683.1"/>
    <property type="molecule type" value="Genomic_DNA"/>
</dbReference>
<feature type="DNA-binding region" description="H-T-H motif" evidence="4">
    <location>
        <begin position="33"/>
        <end position="52"/>
    </location>
</feature>
<evidence type="ECO:0000259" key="5">
    <source>
        <dbReference type="PROSITE" id="PS50977"/>
    </source>
</evidence>
<dbReference type="PANTHER" id="PTHR30055:SF234">
    <property type="entry name" value="HTH-TYPE TRANSCRIPTIONAL REGULATOR BETI"/>
    <property type="match status" value="1"/>
</dbReference>